<dbReference type="InterPro" id="IPR038476">
    <property type="entry name" value="UvrC_RNase_H_dom_sf"/>
</dbReference>
<dbReference type="InterPro" id="IPR001943">
    <property type="entry name" value="UVR_dom"/>
</dbReference>
<name>A0A9D9GT03_9GAMM</name>
<protein>
    <recommendedName>
        <fullName evidence="11 13">UvrABC system protein C</fullName>
        <shortName evidence="13">Protein UvrC</shortName>
    </recommendedName>
    <alternativeName>
        <fullName evidence="12 13">Excinuclease ABC subunit C</fullName>
    </alternativeName>
</protein>
<evidence type="ECO:0000256" key="11">
    <source>
        <dbReference type="ARBA" id="ARBA00067419"/>
    </source>
</evidence>
<dbReference type="SMART" id="SM00465">
    <property type="entry name" value="GIYc"/>
    <property type="match status" value="1"/>
</dbReference>
<evidence type="ECO:0000256" key="4">
    <source>
        <dbReference type="ARBA" id="ARBA00022769"/>
    </source>
</evidence>
<dbReference type="InterPro" id="IPR035901">
    <property type="entry name" value="GIY-YIG_endonuc_sf"/>
</dbReference>
<dbReference type="CDD" id="cd10434">
    <property type="entry name" value="GIY-YIG_UvrC_Cho"/>
    <property type="match status" value="1"/>
</dbReference>
<keyword evidence="17" id="KW-0378">Hydrolase</keyword>
<dbReference type="InterPro" id="IPR001162">
    <property type="entry name" value="UvrC_RNase_H_dom"/>
</dbReference>
<dbReference type="InterPro" id="IPR036876">
    <property type="entry name" value="UVR_dom_sf"/>
</dbReference>
<evidence type="ECO:0000256" key="3">
    <source>
        <dbReference type="ARBA" id="ARBA00022763"/>
    </source>
</evidence>
<evidence type="ECO:0000259" key="16">
    <source>
        <dbReference type="PROSITE" id="PS50165"/>
    </source>
</evidence>
<evidence type="ECO:0000313" key="17">
    <source>
        <dbReference type="EMBL" id="MBO8415359.1"/>
    </source>
</evidence>
<feature type="domain" description="UvrC family homology region profile" evidence="16">
    <location>
        <begin position="265"/>
        <end position="489"/>
    </location>
</feature>
<dbReference type="PROSITE" id="PS50151">
    <property type="entry name" value="UVR"/>
    <property type="match status" value="1"/>
</dbReference>
<keyword evidence="3 13" id="KW-0227">DNA damage</keyword>
<dbReference type="GO" id="GO:0009432">
    <property type="term" value="P:SOS response"/>
    <property type="evidence" value="ECO:0007669"/>
    <property type="project" value="UniProtKB-UniRule"/>
</dbReference>
<dbReference type="Pfam" id="PF01541">
    <property type="entry name" value="GIY-YIG"/>
    <property type="match status" value="1"/>
</dbReference>
<evidence type="ECO:0000256" key="6">
    <source>
        <dbReference type="ARBA" id="ARBA00023204"/>
    </source>
</evidence>
<comment type="subunit">
    <text evidence="10 13">Interacts with UvrB in an incision complex.</text>
</comment>
<dbReference type="GO" id="GO:0005737">
    <property type="term" value="C:cytoplasm"/>
    <property type="evidence" value="ECO:0007669"/>
    <property type="project" value="UniProtKB-SubCell"/>
</dbReference>
<dbReference type="InterPro" id="IPR003583">
    <property type="entry name" value="Hlx-hairpin-Hlx_DNA-bd_motif"/>
</dbReference>
<organism evidence="17 18">
    <name type="scientific">Candidatus Avisuccinivibrio stercorigallinarum</name>
    <dbReference type="NCBI Taxonomy" id="2840704"/>
    <lineage>
        <taxon>Bacteria</taxon>
        <taxon>Pseudomonadati</taxon>
        <taxon>Pseudomonadota</taxon>
        <taxon>Gammaproteobacteria</taxon>
        <taxon>Aeromonadales</taxon>
        <taxon>Succinivibrionaceae</taxon>
        <taxon>Succinivibrionaceae incertae sedis</taxon>
        <taxon>Candidatus Avisuccinivibrio</taxon>
    </lineage>
</organism>
<dbReference type="SUPFAM" id="SSF46600">
    <property type="entry name" value="C-terminal UvrC-binding domain of UvrB"/>
    <property type="match status" value="1"/>
</dbReference>
<gene>
    <name evidence="13 17" type="primary">uvrC</name>
    <name evidence="17" type="ORF">IAB19_03135</name>
</gene>
<dbReference type="Pfam" id="PF02151">
    <property type="entry name" value="UVR"/>
    <property type="match status" value="1"/>
</dbReference>
<dbReference type="Proteomes" id="UP000823631">
    <property type="component" value="Unassembled WGS sequence"/>
</dbReference>
<evidence type="ECO:0000259" key="14">
    <source>
        <dbReference type="PROSITE" id="PS50151"/>
    </source>
</evidence>
<dbReference type="Pfam" id="PF14520">
    <property type="entry name" value="HHH_5"/>
    <property type="match status" value="1"/>
</dbReference>
<evidence type="ECO:0000256" key="13">
    <source>
        <dbReference type="HAMAP-Rule" id="MF_00203"/>
    </source>
</evidence>
<dbReference type="GO" id="GO:0003677">
    <property type="term" value="F:DNA binding"/>
    <property type="evidence" value="ECO:0007669"/>
    <property type="project" value="UniProtKB-UniRule"/>
</dbReference>
<dbReference type="HAMAP" id="MF_00203">
    <property type="entry name" value="UvrC"/>
    <property type="match status" value="1"/>
</dbReference>
<dbReference type="SMART" id="SM00278">
    <property type="entry name" value="HhH1"/>
    <property type="match status" value="2"/>
</dbReference>
<reference evidence="17" key="1">
    <citation type="submission" date="2020-10" db="EMBL/GenBank/DDBJ databases">
        <authorList>
            <person name="Gilroy R."/>
        </authorList>
    </citation>
    <scope>NUCLEOTIDE SEQUENCE</scope>
    <source>
        <strain evidence="17">17213</strain>
    </source>
</reference>
<dbReference type="GO" id="GO:0006289">
    <property type="term" value="P:nucleotide-excision repair"/>
    <property type="evidence" value="ECO:0007669"/>
    <property type="project" value="UniProtKB-UniRule"/>
</dbReference>
<keyword evidence="6 13" id="KW-0234">DNA repair</keyword>
<dbReference type="Pfam" id="PF08459">
    <property type="entry name" value="UvrC_RNaseH_dom"/>
    <property type="match status" value="1"/>
</dbReference>
<proteinExistence type="inferred from homology"/>
<dbReference type="PANTHER" id="PTHR30562:SF1">
    <property type="entry name" value="UVRABC SYSTEM PROTEIN C"/>
    <property type="match status" value="1"/>
</dbReference>
<comment type="caution">
    <text evidence="17">The sequence shown here is derived from an EMBL/GenBank/DDBJ whole genome shotgun (WGS) entry which is preliminary data.</text>
</comment>
<dbReference type="FunFam" id="3.30.420.340:FF:000001">
    <property type="entry name" value="UvrABC system protein C"/>
    <property type="match status" value="1"/>
</dbReference>
<dbReference type="InterPro" id="IPR050066">
    <property type="entry name" value="UvrABC_protein_C"/>
</dbReference>
<dbReference type="PROSITE" id="PS50165">
    <property type="entry name" value="UVRC"/>
    <property type="match status" value="1"/>
</dbReference>
<dbReference type="InterPro" id="IPR047296">
    <property type="entry name" value="GIY-YIG_UvrC_Cho"/>
</dbReference>
<keyword evidence="2 13" id="KW-0963">Cytoplasm</keyword>
<keyword evidence="5 13" id="KW-0267">Excision nuclease</keyword>
<dbReference type="FunFam" id="3.40.1440.10:FF:000001">
    <property type="entry name" value="UvrABC system protein C"/>
    <property type="match status" value="1"/>
</dbReference>
<feature type="domain" description="UVR" evidence="14">
    <location>
        <begin position="214"/>
        <end position="249"/>
    </location>
</feature>
<dbReference type="GO" id="GO:0009380">
    <property type="term" value="C:excinuclease repair complex"/>
    <property type="evidence" value="ECO:0007669"/>
    <property type="project" value="InterPro"/>
</dbReference>
<sequence>MKAQTNTAAPEGAAFDPHEFLKTVPNRPGSYRMYDDKGTVIYVGKAKDLKKRLSQYFLKQVTGKTRALVSHIAHIEFTVTFSETEALILENNLIKQYQPRYNILLRDDKSYPYILLTKEKHPALYFHRGPQRTAGEYFGPFPDSTAVKESLRILQKIFPIRQCAKNVYEHRSRPCLLAQIGKCLAPCVPYTEKQEQHYQEQVELLKLFLNGRNQELLNELTERMQKHSDALEFEEAAQVRDQLLSLRRVQESQSVSSGQYLDLDVIGQAAAGGLACVHVLFIRRGRILGTRSYFPKLPADGSAAELLSSFLMQFYLNDSRAMLFPKEIVLDEEIEDAPVIEAAVYKICGREVKFSFKVIGDRAKYLRLANDNAKAGLNSKLASSSTAKMRIDQLEEILKIKNVQRMECFDISHTQGELTVASCVVFGRDGPENSRYRRYNIEGITPGDDFAAMHQVLSRRFRDPASGERPDIVFIDGGRGQLAQAEEVIGDAYKAAGIPCPLLVAVAKGEGRKEGLETLITGYTHEEYHLSLSDPALQLILHIRDESHRFAITGHRGRRQKARTASALENIEGVGPKRRQALLKHLGGRQEVMRAGVDELAKVPGISRDLAQKIYDALHG</sequence>
<dbReference type="Gene3D" id="1.10.150.20">
    <property type="entry name" value="5' to 3' exonuclease, C-terminal subdomain"/>
    <property type="match status" value="1"/>
</dbReference>
<comment type="subcellular location">
    <subcellularLocation>
        <location evidence="1 13">Cytoplasm</location>
    </subcellularLocation>
</comment>
<keyword evidence="7 13" id="KW-0742">SOS response</keyword>
<evidence type="ECO:0000256" key="10">
    <source>
        <dbReference type="ARBA" id="ARBA00062841"/>
    </source>
</evidence>
<comment type="similarity">
    <text evidence="9 13">Belongs to the UvrC family.</text>
</comment>
<evidence type="ECO:0000259" key="15">
    <source>
        <dbReference type="PROSITE" id="PS50164"/>
    </source>
</evidence>
<dbReference type="PROSITE" id="PS50164">
    <property type="entry name" value="GIY_YIG"/>
    <property type="match status" value="1"/>
</dbReference>
<evidence type="ECO:0000256" key="1">
    <source>
        <dbReference type="ARBA" id="ARBA00004496"/>
    </source>
</evidence>
<reference evidence="17" key="2">
    <citation type="journal article" date="2021" name="PeerJ">
        <title>Extensive microbial diversity within the chicken gut microbiome revealed by metagenomics and culture.</title>
        <authorList>
            <person name="Gilroy R."/>
            <person name="Ravi A."/>
            <person name="Getino M."/>
            <person name="Pursley I."/>
            <person name="Horton D.L."/>
            <person name="Alikhan N.F."/>
            <person name="Baker D."/>
            <person name="Gharbi K."/>
            <person name="Hall N."/>
            <person name="Watson M."/>
            <person name="Adriaenssens E.M."/>
            <person name="Foster-Nyarko E."/>
            <person name="Jarju S."/>
            <person name="Secka A."/>
            <person name="Antonio M."/>
            <person name="Oren A."/>
            <person name="Chaudhuri R.R."/>
            <person name="La Ragione R."/>
            <person name="Hildebrand F."/>
            <person name="Pallen M.J."/>
        </authorList>
    </citation>
    <scope>NUCLEOTIDE SEQUENCE</scope>
    <source>
        <strain evidence="17">17213</strain>
    </source>
</reference>
<dbReference type="GO" id="GO:0009381">
    <property type="term" value="F:excinuclease ABC activity"/>
    <property type="evidence" value="ECO:0007669"/>
    <property type="project" value="UniProtKB-UniRule"/>
</dbReference>
<evidence type="ECO:0000256" key="12">
    <source>
        <dbReference type="ARBA" id="ARBA00077138"/>
    </source>
</evidence>
<evidence type="ECO:0000256" key="7">
    <source>
        <dbReference type="ARBA" id="ARBA00023236"/>
    </source>
</evidence>
<dbReference type="SUPFAM" id="SSF47781">
    <property type="entry name" value="RuvA domain 2-like"/>
    <property type="match status" value="1"/>
</dbReference>
<dbReference type="FunFam" id="1.10.150.20:FF:000005">
    <property type="entry name" value="UvrABC system protein C"/>
    <property type="match status" value="1"/>
</dbReference>
<dbReference type="Gene3D" id="4.10.860.10">
    <property type="entry name" value="UVR domain"/>
    <property type="match status" value="1"/>
</dbReference>
<dbReference type="NCBIfam" id="TIGR00194">
    <property type="entry name" value="uvrC"/>
    <property type="match status" value="1"/>
</dbReference>
<dbReference type="Gene3D" id="3.30.420.340">
    <property type="entry name" value="UvrC, RNAse H endonuclease domain"/>
    <property type="match status" value="1"/>
</dbReference>
<dbReference type="SUPFAM" id="SSF82771">
    <property type="entry name" value="GIY-YIG endonuclease"/>
    <property type="match status" value="1"/>
</dbReference>
<dbReference type="PANTHER" id="PTHR30562">
    <property type="entry name" value="UVRC/OXIDOREDUCTASE"/>
    <property type="match status" value="1"/>
</dbReference>
<accession>A0A9D9GT03</accession>
<feature type="domain" description="GIY-YIG" evidence="15">
    <location>
        <begin position="26"/>
        <end position="103"/>
    </location>
</feature>
<dbReference type="AlphaFoldDB" id="A0A9D9GT03"/>
<evidence type="ECO:0000313" key="18">
    <source>
        <dbReference type="Proteomes" id="UP000823631"/>
    </source>
</evidence>
<comment type="function">
    <text evidence="8 13">The UvrABC repair system catalyzes the recognition and processing of DNA lesions. UvrC both incises the 5' and 3' sides of the lesion. The N-terminal half is responsible for the 3' incision and the C-terminal half is responsible for the 5' incision.</text>
</comment>
<keyword evidence="4 13" id="KW-0228">DNA excision</keyword>
<dbReference type="InterPro" id="IPR004791">
    <property type="entry name" value="UvrC"/>
</dbReference>
<dbReference type="InterPro" id="IPR010994">
    <property type="entry name" value="RuvA_2-like"/>
</dbReference>
<dbReference type="EMBL" id="JADINH010000063">
    <property type="protein sequence ID" value="MBO8415359.1"/>
    <property type="molecule type" value="Genomic_DNA"/>
</dbReference>
<dbReference type="Pfam" id="PF22920">
    <property type="entry name" value="UvrC_RNaseH"/>
    <property type="match status" value="1"/>
</dbReference>
<evidence type="ECO:0000256" key="2">
    <source>
        <dbReference type="ARBA" id="ARBA00022490"/>
    </source>
</evidence>
<evidence type="ECO:0000256" key="9">
    <source>
        <dbReference type="ARBA" id="ARBA00061531"/>
    </source>
</evidence>
<evidence type="ECO:0000256" key="5">
    <source>
        <dbReference type="ARBA" id="ARBA00022881"/>
    </source>
</evidence>
<evidence type="ECO:0000256" key="8">
    <source>
        <dbReference type="ARBA" id="ARBA00059452"/>
    </source>
</evidence>
<dbReference type="InterPro" id="IPR000305">
    <property type="entry name" value="GIY-YIG_endonuc"/>
</dbReference>
<dbReference type="Gene3D" id="3.40.1440.10">
    <property type="entry name" value="GIY-YIG endonuclease"/>
    <property type="match status" value="1"/>
</dbReference>